<gene>
    <name evidence="2" type="ORF">EHV15_13735</name>
</gene>
<name>A0A3P3U0J6_9BACL</name>
<protein>
    <submittedName>
        <fullName evidence="2">Antibiotic biosynthesis monooxygenase</fullName>
    </submittedName>
</protein>
<keyword evidence="3" id="KW-1185">Reference proteome</keyword>
<evidence type="ECO:0000313" key="3">
    <source>
        <dbReference type="Proteomes" id="UP000267017"/>
    </source>
</evidence>
<dbReference type="PANTHER" id="PTHR34474">
    <property type="entry name" value="SIGNAL TRANSDUCTION PROTEIN TRAP"/>
    <property type="match status" value="1"/>
</dbReference>
<dbReference type="InterPro" id="IPR007138">
    <property type="entry name" value="ABM_dom"/>
</dbReference>
<dbReference type="GO" id="GO:0004497">
    <property type="term" value="F:monooxygenase activity"/>
    <property type="evidence" value="ECO:0007669"/>
    <property type="project" value="UniProtKB-KW"/>
</dbReference>
<dbReference type="Gene3D" id="3.30.70.100">
    <property type="match status" value="1"/>
</dbReference>
<evidence type="ECO:0000313" key="2">
    <source>
        <dbReference type="EMBL" id="RRJ63872.1"/>
    </source>
</evidence>
<evidence type="ECO:0000259" key="1">
    <source>
        <dbReference type="PROSITE" id="PS51725"/>
    </source>
</evidence>
<reference evidence="2 3" key="1">
    <citation type="submission" date="2018-11" db="EMBL/GenBank/DDBJ databases">
        <title>Genome sequencing of Paenibacillus sp. KCOM 3021 (= ChDC PVNT-B20).</title>
        <authorList>
            <person name="Kook J.-K."/>
            <person name="Park S.-N."/>
            <person name="Lim Y.K."/>
        </authorList>
    </citation>
    <scope>NUCLEOTIDE SEQUENCE [LARGE SCALE GENOMIC DNA]</scope>
    <source>
        <strain evidence="2 3">KCOM 3021</strain>
    </source>
</reference>
<dbReference type="Proteomes" id="UP000267017">
    <property type="component" value="Unassembled WGS sequence"/>
</dbReference>
<feature type="domain" description="ABM" evidence="1">
    <location>
        <begin position="2"/>
        <end position="94"/>
    </location>
</feature>
<accession>A0A3P3U0J6</accession>
<sequence length="111" mass="12647">MFVMTRTIVVEKGNSEKVVERFSKEGPMDQMDGLVDISVMINRKSQEEHEEVVVVIRWESQEAWKNWEKSDAHIQGHRNSKGQQPPAYIVSTTVGLYDAQVVKKGKAFLNG</sequence>
<dbReference type="InterPro" id="IPR050404">
    <property type="entry name" value="Heme-degrading_MO"/>
</dbReference>
<organism evidence="2 3">
    <name type="scientific">Paenibacillus oralis</name>
    <dbReference type="NCBI Taxonomy" id="2490856"/>
    <lineage>
        <taxon>Bacteria</taxon>
        <taxon>Bacillati</taxon>
        <taxon>Bacillota</taxon>
        <taxon>Bacilli</taxon>
        <taxon>Bacillales</taxon>
        <taxon>Paenibacillaceae</taxon>
        <taxon>Paenibacillus</taxon>
    </lineage>
</organism>
<keyword evidence="2" id="KW-0560">Oxidoreductase</keyword>
<dbReference type="InterPro" id="IPR011008">
    <property type="entry name" value="Dimeric_a/b-barrel"/>
</dbReference>
<dbReference type="PROSITE" id="PS51725">
    <property type="entry name" value="ABM"/>
    <property type="match status" value="1"/>
</dbReference>
<proteinExistence type="predicted"/>
<dbReference type="RefSeq" id="WP_128631703.1">
    <property type="nucleotide sequence ID" value="NZ_RRCN01000001.1"/>
</dbReference>
<comment type="caution">
    <text evidence="2">The sequence shown here is derived from an EMBL/GenBank/DDBJ whole genome shotgun (WGS) entry which is preliminary data.</text>
</comment>
<dbReference type="PANTHER" id="PTHR34474:SF1">
    <property type="entry name" value="HEME-DEGRADING MONOOXYGENASE HMOA"/>
    <property type="match status" value="1"/>
</dbReference>
<dbReference type="AlphaFoldDB" id="A0A3P3U0J6"/>
<dbReference type="SUPFAM" id="SSF54909">
    <property type="entry name" value="Dimeric alpha+beta barrel"/>
    <property type="match status" value="1"/>
</dbReference>
<keyword evidence="2" id="KW-0503">Monooxygenase</keyword>
<dbReference type="EMBL" id="RRCN01000001">
    <property type="protein sequence ID" value="RRJ63872.1"/>
    <property type="molecule type" value="Genomic_DNA"/>
</dbReference>
<dbReference type="OrthoDB" id="1645001at2"/>
<dbReference type="Pfam" id="PF03992">
    <property type="entry name" value="ABM"/>
    <property type="match status" value="1"/>
</dbReference>